<sequence length="148" mass="16087">MLFLRNTPYANYTINLIFVVAHLLTCVYIIQRPSLLYGANWFRKPARDPDGISEQAALAMPPTDPIGRISLDAVRQDGASLANGYRKVSVTTPSEPDAREKTPYAGTVHDQPKALSATMPVAGRCVGSHQYSALPAENRVVLPAVPLL</sequence>
<keyword evidence="2" id="KW-0812">Transmembrane</keyword>
<evidence type="ECO:0000256" key="1">
    <source>
        <dbReference type="SAM" id="MobiDB-lite"/>
    </source>
</evidence>
<proteinExistence type="predicted"/>
<keyword evidence="2" id="KW-0472">Membrane</keyword>
<feature type="transmembrane region" description="Helical" evidence="2">
    <location>
        <begin position="12"/>
        <end position="30"/>
    </location>
</feature>
<keyword evidence="2" id="KW-1133">Transmembrane helix</keyword>
<comment type="caution">
    <text evidence="3">The sequence shown here is derived from an EMBL/GenBank/DDBJ whole genome shotgun (WGS) entry which is preliminary data.</text>
</comment>
<evidence type="ECO:0000313" key="4">
    <source>
        <dbReference type="Proteomes" id="UP000700732"/>
    </source>
</evidence>
<feature type="region of interest" description="Disordered" evidence="1">
    <location>
        <begin position="89"/>
        <end position="109"/>
    </location>
</feature>
<accession>A0ABR6W1D6</accession>
<reference evidence="3 4" key="1">
    <citation type="submission" date="2019-06" db="EMBL/GenBank/DDBJ databases">
        <title>Spirosoma utsteinense sp. nov. isolated from Antarctic ice-free soils.</title>
        <authorList>
            <person name="Tahon G."/>
        </authorList>
    </citation>
    <scope>NUCLEOTIDE SEQUENCE [LARGE SCALE GENOMIC DNA]</scope>
    <source>
        <strain evidence="3 4">LMG 31447</strain>
    </source>
</reference>
<dbReference type="EMBL" id="VFIA01000004">
    <property type="protein sequence ID" value="MBC3790417.1"/>
    <property type="molecule type" value="Genomic_DNA"/>
</dbReference>
<evidence type="ECO:0000313" key="3">
    <source>
        <dbReference type="EMBL" id="MBC3790417.1"/>
    </source>
</evidence>
<gene>
    <name evidence="3" type="ORF">FH603_906</name>
</gene>
<dbReference type="Proteomes" id="UP000700732">
    <property type="component" value="Unassembled WGS sequence"/>
</dbReference>
<protein>
    <submittedName>
        <fullName evidence="3">Uncharacterized protein</fullName>
    </submittedName>
</protein>
<dbReference type="RefSeq" id="WP_186736250.1">
    <property type="nucleotide sequence ID" value="NZ_VFIA01000004.1"/>
</dbReference>
<evidence type="ECO:0000256" key="2">
    <source>
        <dbReference type="SAM" id="Phobius"/>
    </source>
</evidence>
<name>A0ABR6W1D6_9BACT</name>
<organism evidence="3 4">
    <name type="scientific">Spirosoma utsteinense</name>
    <dbReference type="NCBI Taxonomy" id="2585773"/>
    <lineage>
        <taxon>Bacteria</taxon>
        <taxon>Pseudomonadati</taxon>
        <taxon>Bacteroidota</taxon>
        <taxon>Cytophagia</taxon>
        <taxon>Cytophagales</taxon>
        <taxon>Cytophagaceae</taxon>
        <taxon>Spirosoma</taxon>
    </lineage>
</organism>
<keyword evidence="4" id="KW-1185">Reference proteome</keyword>